<evidence type="ECO:0000256" key="1">
    <source>
        <dbReference type="ARBA" id="ARBA00022448"/>
    </source>
</evidence>
<dbReference type="PANTHER" id="PTHR35529">
    <property type="entry name" value="MANGANESE EFFLUX PUMP MNTP-RELATED"/>
    <property type="match status" value="1"/>
</dbReference>
<keyword evidence="3 8" id="KW-0812">Transmembrane</keyword>
<dbReference type="GO" id="GO:0006811">
    <property type="term" value="P:monoatomic ion transport"/>
    <property type="evidence" value="ECO:0007669"/>
    <property type="project" value="UniProtKB-KW"/>
</dbReference>
<keyword evidence="4 8" id="KW-1133">Transmembrane helix</keyword>
<evidence type="ECO:0000256" key="2">
    <source>
        <dbReference type="ARBA" id="ARBA00022475"/>
    </source>
</evidence>
<evidence type="ECO:0000313" key="9">
    <source>
        <dbReference type="EMBL" id="MPM07364.1"/>
    </source>
</evidence>
<organism evidence="9">
    <name type="scientific">bioreactor metagenome</name>
    <dbReference type="NCBI Taxonomy" id="1076179"/>
    <lineage>
        <taxon>unclassified sequences</taxon>
        <taxon>metagenomes</taxon>
        <taxon>ecological metagenomes</taxon>
    </lineage>
</organism>
<evidence type="ECO:0000256" key="7">
    <source>
        <dbReference type="ARBA" id="ARBA00023211"/>
    </source>
</evidence>
<sequence length="189" mass="20990">MLIAIGLAMDSFAVCVGKGMCRQRFYLWRSLKIAAVFGLFQGLMPFVGYVLGISFASWMQLFDHWFAFFILSVIGIKMIYESFISKSHEVCVGCDCQEDIVVDWRKVVVLAFATSIDAMATGLVFVSYPGTISTATITIGLVTLFFAFSGMFIGVRFGRRLRLNIEMLGGIILIAIGMKILFQHLLHGA</sequence>
<feature type="transmembrane region" description="Helical" evidence="8">
    <location>
        <begin position="64"/>
        <end position="80"/>
    </location>
</feature>
<dbReference type="InterPro" id="IPR022929">
    <property type="entry name" value="Put_MntP"/>
</dbReference>
<keyword evidence="5" id="KW-0406">Ion transport</keyword>
<gene>
    <name evidence="9" type="primary">mntP_19</name>
    <name evidence="9" type="ORF">SDC9_53670</name>
</gene>
<protein>
    <submittedName>
        <fullName evidence="9">Putative manganese efflux pump MntP</fullName>
    </submittedName>
</protein>
<comment type="caution">
    <text evidence="9">The sequence shown here is derived from an EMBL/GenBank/DDBJ whole genome shotgun (WGS) entry which is preliminary data.</text>
</comment>
<feature type="transmembrane region" description="Helical" evidence="8">
    <location>
        <begin position="107"/>
        <end position="128"/>
    </location>
</feature>
<keyword evidence="7" id="KW-0464">Manganese</keyword>
<name>A0A644WZK0_9ZZZZ</name>
<feature type="transmembrane region" description="Helical" evidence="8">
    <location>
        <begin position="134"/>
        <end position="155"/>
    </location>
</feature>
<dbReference type="EMBL" id="VSSQ01001327">
    <property type="protein sequence ID" value="MPM07364.1"/>
    <property type="molecule type" value="Genomic_DNA"/>
</dbReference>
<dbReference type="Pfam" id="PF02659">
    <property type="entry name" value="Mntp"/>
    <property type="match status" value="1"/>
</dbReference>
<evidence type="ECO:0000256" key="4">
    <source>
        <dbReference type="ARBA" id="ARBA00022989"/>
    </source>
</evidence>
<dbReference type="PANTHER" id="PTHR35529:SF1">
    <property type="entry name" value="MANGANESE EFFLUX PUMP MNTP-RELATED"/>
    <property type="match status" value="1"/>
</dbReference>
<evidence type="ECO:0000256" key="3">
    <source>
        <dbReference type="ARBA" id="ARBA00022692"/>
    </source>
</evidence>
<keyword evidence="1" id="KW-0813">Transport</keyword>
<proteinExistence type="inferred from homology"/>
<evidence type="ECO:0000256" key="6">
    <source>
        <dbReference type="ARBA" id="ARBA00023136"/>
    </source>
</evidence>
<evidence type="ECO:0000256" key="5">
    <source>
        <dbReference type="ARBA" id="ARBA00023065"/>
    </source>
</evidence>
<keyword evidence="2" id="KW-1003">Cell membrane</keyword>
<evidence type="ECO:0000256" key="8">
    <source>
        <dbReference type="SAM" id="Phobius"/>
    </source>
</evidence>
<dbReference type="HAMAP" id="MF_01521">
    <property type="entry name" value="MntP_pump"/>
    <property type="match status" value="1"/>
</dbReference>
<reference evidence="9" key="1">
    <citation type="submission" date="2019-08" db="EMBL/GenBank/DDBJ databases">
        <authorList>
            <person name="Kucharzyk K."/>
            <person name="Murdoch R.W."/>
            <person name="Higgins S."/>
            <person name="Loffler F."/>
        </authorList>
    </citation>
    <scope>NUCLEOTIDE SEQUENCE</scope>
</reference>
<dbReference type="InterPro" id="IPR003810">
    <property type="entry name" value="Mntp/YtaF"/>
</dbReference>
<accession>A0A644WZK0</accession>
<dbReference type="AlphaFoldDB" id="A0A644WZK0"/>
<feature type="transmembrane region" description="Helical" evidence="8">
    <location>
        <begin position="167"/>
        <end position="186"/>
    </location>
</feature>
<keyword evidence="6 8" id="KW-0472">Membrane</keyword>
<feature type="transmembrane region" description="Helical" evidence="8">
    <location>
        <begin position="33"/>
        <end position="58"/>
    </location>
</feature>